<dbReference type="Pfam" id="PF03235">
    <property type="entry name" value="GmrSD_N"/>
    <property type="match status" value="1"/>
</dbReference>
<dbReference type="InterPro" id="IPR004919">
    <property type="entry name" value="GmrSD_N"/>
</dbReference>
<protein>
    <submittedName>
        <fullName evidence="2">DUF262 domain-containing protein</fullName>
    </submittedName>
</protein>
<dbReference type="EMBL" id="RQFM01000010">
    <property type="protein sequence ID" value="TGK88524.1"/>
    <property type="molecule type" value="Genomic_DNA"/>
</dbReference>
<dbReference type="Proteomes" id="UP000297918">
    <property type="component" value="Unassembled WGS sequence"/>
</dbReference>
<dbReference type="Proteomes" id="UP000297394">
    <property type="component" value="Unassembled WGS sequence"/>
</dbReference>
<reference evidence="3" key="1">
    <citation type="submission" date="2018-10" db="EMBL/GenBank/DDBJ databases">
        <authorList>
            <person name="Vincent A.T."/>
            <person name="Schiettekatte O."/>
            <person name="Bourhy P."/>
            <person name="Veyrier F.J."/>
            <person name="Picardeau M."/>
        </authorList>
    </citation>
    <scope>NUCLEOTIDE SEQUENCE</scope>
    <source>
        <strain evidence="3">201800281</strain>
    </source>
</reference>
<evidence type="ECO:0000259" key="1">
    <source>
        <dbReference type="Pfam" id="PF03235"/>
    </source>
</evidence>
<dbReference type="EMBL" id="RQFL01000031">
    <property type="protein sequence ID" value="TGK89170.1"/>
    <property type="molecule type" value="Genomic_DNA"/>
</dbReference>
<evidence type="ECO:0000313" key="5">
    <source>
        <dbReference type="Proteomes" id="UP000297918"/>
    </source>
</evidence>
<gene>
    <name evidence="2" type="ORF">EHQ23_06765</name>
    <name evidence="3" type="ORF">EHQ26_19290</name>
</gene>
<keyword evidence="5" id="KW-1185">Reference proteome</keyword>
<dbReference type="PANTHER" id="PTHR37292">
    <property type="entry name" value="VNG6097C"/>
    <property type="match status" value="1"/>
</dbReference>
<dbReference type="PANTHER" id="PTHR37292:SF2">
    <property type="entry name" value="DUF262 DOMAIN-CONTAINING PROTEIN"/>
    <property type="match status" value="1"/>
</dbReference>
<dbReference type="AlphaFoldDB" id="A0A4R9IJ17"/>
<evidence type="ECO:0000313" key="4">
    <source>
        <dbReference type="Proteomes" id="UP000297394"/>
    </source>
</evidence>
<comment type="caution">
    <text evidence="2">The sequence shown here is derived from an EMBL/GenBank/DDBJ whole genome shotgun (WGS) entry which is preliminary data.</text>
</comment>
<evidence type="ECO:0000313" key="3">
    <source>
        <dbReference type="EMBL" id="TGK89170.1"/>
    </source>
</evidence>
<proteinExistence type="predicted"/>
<sequence>MINNYCEVTTKTAIDLAYAIRGKNTKEKIELPKYQRNLVWGKQKKEKFIESLKLGFPVGAILLHRQGEKNGVINYLIIDGLQRTTTIFDYLDNTTNYNLTTDLQHCKSELDALIAKLKKYLELDSETLADVIQEYIGSELVSGFEEVKGYSAFQLNKFLSSKYSKALNEKALPLDSLNTEYSNILAKLKEKADIHDIKTPVIEYSGPSENLPDIFTRLNTQGTQLNKYQIYAAMWEKSKIEIRNNNIIELIKKKYEDINEKGLSIGNDENLDIIKDFNIFEYLYGLGKYILTLENEKYKTLFKPETSEDDFQDIESYIFVITNYVYQAYEDDQIVKMENLDKFISKINQNSFENAIIHCIEETYSILAPILTFSLNQNKSKNLTFVPISEIQIISLIVSIFKFKFNKQLKLKTIDKTEYSKLKRNILLYYWFDICDGKWDRSTDTQLIETIRNDRYLKDISLKSWDLLMDKYFNEQLSRRHKERTNISKKDILFLKYLYSNIVSAKSEKSKTNYHIDHIIPVSLLKKKAQNLDSALPISAIGNLCLLNEEINKNKGDKTIQEYLSEIPDSDAKKVSKEFEKFIFLKIENLNGIVRKNISEDNLLEFLTSRHKEMKKVFYDSFEIK</sequence>
<dbReference type="RefSeq" id="WP_135750082.1">
    <property type="nucleotide sequence ID" value="NZ_RQFL01000031.1"/>
</dbReference>
<reference evidence="2 4" key="2">
    <citation type="journal article" date="2019" name="PLoS Negl. Trop. Dis.">
        <title>Revisiting the worldwide diversity of Leptospira species in the environment.</title>
        <authorList>
            <person name="Vincent A.T."/>
            <person name="Schiettekatte O."/>
            <person name="Bourhy P."/>
            <person name="Veyrier F.J."/>
            <person name="Picardeau M."/>
        </authorList>
    </citation>
    <scope>NUCLEOTIDE SEQUENCE [LARGE SCALE GENOMIC DNA]</scope>
    <source>
        <strain evidence="2 4">201800280</strain>
        <strain evidence="3">201800281</strain>
    </source>
</reference>
<accession>A0A4R9IJ17</accession>
<name>A0A4R9IJ17_9LEPT</name>
<organism evidence="2 4">
    <name type="scientific">Leptospira bourretii</name>
    <dbReference type="NCBI Taxonomy" id="2484962"/>
    <lineage>
        <taxon>Bacteria</taxon>
        <taxon>Pseudomonadati</taxon>
        <taxon>Spirochaetota</taxon>
        <taxon>Spirochaetia</taxon>
        <taxon>Leptospirales</taxon>
        <taxon>Leptospiraceae</taxon>
        <taxon>Leptospira</taxon>
    </lineage>
</organism>
<feature type="domain" description="GmrSD restriction endonucleases N-terminal" evidence="1">
    <location>
        <begin position="26"/>
        <end position="233"/>
    </location>
</feature>
<dbReference type="OrthoDB" id="9798761at2"/>
<evidence type="ECO:0000313" key="2">
    <source>
        <dbReference type="EMBL" id="TGK88524.1"/>
    </source>
</evidence>